<organism evidence="3 4">
    <name type="scientific">Parafannyhessea umbonata</name>
    <dbReference type="NCBI Taxonomy" id="604330"/>
    <lineage>
        <taxon>Bacteria</taxon>
        <taxon>Bacillati</taxon>
        <taxon>Actinomycetota</taxon>
        <taxon>Coriobacteriia</taxon>
        <taxon>Coriobacteriales</taxon>
        <taxon>Atopobiaceae</taxon>
        <taxon>Parafannyhessea</taxon>
    </lineage>
</organism>
<gene>
    <name evidence="3" type="ORF">SAMN04489857_0393</name>
</gene>
<dbReference type="GO" id="GO:0006415">
    <property type="term" value="P:translational termination"/>
    <property type="evidence" value="ECO:0007669"/>
    <property type="project" value="TreeGrafter"/>
</dbReference>
<dbReference type="GeneID" id="78499770"/>
<dbReference type="InterPro" id="IPR035093">
    <property type="entry name" value="RelE/ParE_toxin_dom_sf"/>
</dbReference>
<reference evidence="4" key="1">
    <citation type="submission" date="2016-10" db="EMBL/GenBank/DDBJ databases">
        <authorList>
            <person name="Varghese N."/>
            <person name="Submissions S."/>
        </authorList>
    </citation>
    <scope>NUCLEOTIDE SEQUENCE [LARGE SCALE GENOMIC DNA]</scope>
    <source>
        <strain evidence="4">DSM 22620</strain>
    </source>
</reference>
<dbReference type="Proteomes" id="UP000199480">
    <property type="component" value="Chromosome I"/>
</dbReference>
<dbReference type="RefSeq" id="WP_090861381.1">
    <property type="nucleotide sequence ID" value="NZ_LT629759.1"/>
</dbReference>
<sequence>MARLKAQFTPTFKRDLKKLDKRHVDDAPLEEVIELIIENSPESLAELKRRHRMHSLAGGWSGSSECHVCNAGDWLLIWRTFEGIALMQRTGSHDELFR</sequence>
<dbReference type="GO" id="GO:0006402">
    <property type="term" value="P:mRNA catabolic process"/>
    <property type="evidence" value="ECO:0007669"/>
    <property type="project" value="TreeGrafter"/>
</dbReference>
<evidence type="ECO:0000313" key="3">
    <source>
        <dbReference type="EMBL" id="SDR66259.1"/>
    </source>
</evidence>
<protein>
    <submittedName>
        <fullName evidence="3">mRNA interferase YafQ</fullName>
    </submittedName>
</protein>
<proteinExistence type="predicted"/>
<dbReference type="EMBL" id="LT629759">
    <property type="protein sequence ID" value="SDR66259.1"/>
    <property type="molecule type" value="Genomic_DNA"/>
</dbReference>
<dbReference type="NCBIfam" id="TIGR02385">
    <property type="entry name" value="RelE_StbE"/>
    <property type="match status" value="1"/>
</dbReference>
<dbReference type="Pfam" id="PF15738">
    <property type="entry name" value="YafQ_toxin"/>
    <property type="match status" value="1"/>
</dbReference>
<dbReference type="InterPro" id="IPR007712">
    <property type="entry name" value="RelE/ParE_toxin"/>
</dbReference>
<name>A0A1H1KX39_9ACTN</name>
<evidence type="ECO:0000313" key="4">
    <source>
        <dbReference type="Proteomes" id="UP000199480"/>
    </source>
</evidence>
<dbReference type="OrthoDB" id="7030467at2"/>
<dbReference type="InterPro" id="IPR004386">
    <property type="entry name" value="Toxin_YafQ-like"/>
</dbReference>
<keyword evidence="1" id="KW-1277">Toxin-antitoxin system</keyword>
<dbReference type="AlphaFoldDB" id="A0A1H1KX39"/>
<dbReference type="Gene3D" id="3.30.2310.20">
    <property type="entry name" value="RelE-like"/>
    <property type="match status" value="1"/>
</dbReference>
<dbReference type="GO" id="GO:0004521">
    <property type="term" value="F:RNA endonuclease activity"/>
    <property type="evidence" value="ECO:0007669"/>
    <property type="project" value="TreeGrafter"/>
</dbReference>
<dbReference type="PANTHER" id="PTHR40588">
    <property type="entry name" value="MRNA INTERFERASE TOXIN YAFQ"/>
    <property type="match status" value="1"/>
</dbReference>
<dbReference type="PIRSF" id="PIRSF006156">
    <property type="entry name" value="YafQ"/>
    <property type="match status" value="1"/>
</dbReference>
<accession>A0A1H1KX39</accession>
<evidence type="ECO:0000256" key="2">
    <source>
        <dbReference type="PIRSR" id="PIRSR006156-1"/>
    </source>
</evidence>
<feature type="active site" description="Proton donor" evidence="2">
    <location>
        <position position="93"/>
    </location>
</feature>
<evidence type="ECO:0000256" key="1">
    <source>
        <dbReference type="ARBA" id="ARBA00022649"/>
    </source>
</evidence>
<dbReference type="PANTHER" id="PTHR40588:SF1">
    <property type="entry name" value="MRNA INTERFERASE TOXIN YAFQ"/>
    <property type="match status" value="1"/>
</dbReference>
<dbReference type="SUPFAM" id="SSF143011">
    <property type="entry name" value="RelE-like"/>
    <property type="match status" value="1"/>
</dbReference>